<evidence type="ECO:0000313" key="2">
    <source>
        <dbReference type="Proteomes" id="UP000824120"/>
    </source>
</evidence>
<keyword evidence="2" id="KW-1185">Reference proteome</keyword>
<dbReference type="Proteomes" id="UP000824120">
    <property type="component" value="Chromosome 3"/>
</dbReference>
<comment type="caution">
    <text evidence="1">The sequence shown here is derived from an EMBL/GenBank/DDBJ whole genome shotgun (WGS) entry which is preliminary data.</text>
</comment>
<gene>
    <name evidence="1" type="ORF">H5410_014809</name>
</gene>
<name>A0A9J5ZRZ8_SOLCO</name>
<dbReference type="OrthoDB" id="10465697at2759"/>
<proteinExistence type="predicted"/>
<accession>A0A9J5ZRZ8</accession>
<dbReference type="EMBL" id="JACXVP010000003">
    <property type="protein sequence ID" value="KAG5614985.1"/>
    <property type="molecule type" value="Genomic_DNA"/>
</dbReference>
<dbReference type="AlphaFoldDB" id="A0A9J5ZRZ8"/>
<protein>
    <submittedName>
        <fullName evidence="1">Uncharacterized protein</fullName>
    </submittedName>
</protein>
<organism evidence="1 2">
    <name type="scientific">Solanum commersonii</name>
    <name type="common">Commerson's wild potato</name>
    <name type="synonym">Commerson's nightshade</name>
    <dbReference type="NCBI Taxonomy" id="4109"/>
    <lineage>
        <taxon>Eukaryota</taxon>
        <taxon>Viridiplantae</taxon>
        <taxon>Streptophyta</taxon>
        <taxon>Embryophyta</taxon>
        <taxon>Tracheophyta</taxon>
        <taxon>Spermatophyta</taxon>
        <taxon>Magnoliopsida</taxon>
        <taxon>eudicotyledons</taxon>
        <taxon>Gunneridae</taxon>
        <taxon>Pentapetalae</taxon>
        <taxon>asterids</taxon>
        <taxon>lamiids</taxon>
        <taxon>Solanales</taxon>
        <taxon>Solanaceae</taxon>
        <taxon>Solanoideae</taxon>
        <taxon>Solaneae</taxon>
        <taxon>Solanum</taxon>
    </lineage>
</organism>
<reference evidence="1 2" key="1">
    <citation type="submission" date="2020-09" db="EMBL/GenBank/DDBJ databases">
        <title>De no assembly of potato wild relative species, Solanum commersonii.</title>
        <authorList>
            <person name="Cho K."/>
        </authorList>
    </citation>
    <scope>NUCLEOTIDE SEQUENCE [LARGE SCALE GENOMIC DNA]</scope>
    <source>
        <strain evidence="1">LZ3.2</strain>
        <tissue evidence="1">Leaf</tissue>
    </source>
</reference>
<sequence>MLLKNSLLKGSGGNSSIFSLVKEYFMTLDINVFVLEFIPNKNSFGFVSAIEITPVSDKLFVDSIRNVGGNGANSSLNLSKRGIQTMYMLNISGSTIKRNPFKIQGSGGSGRRIQVI</sequence>
<evidence type="ECO:0000313" key="1">
    <source>
        <dbReference type="EMBL" id="KAG5614985.1"/>
    </source>
</evidence>